<sequence>MSWGTIITIILIVAFCVTLSIFFSVEHRLDKKSQDEANPELRQAYQDIRRQIDRGHGAAGGFFF</sequence>
<keyword evidence="1" id="KW-0472">Membrane</keyword>
<evidence type="ECO:0000256" key="1">
    <source>
        <dbReference type="SAM" id="Phobius"/>
    </source>
</evidence>
<organism evidence="2 3">
    <name type="scientific">Bifidobacterium myosotis</name>
    <dbReference type="NCBI Taxonomy" id="1630166"/>
    <lineage>
        <taxon>Bacteria</taxon>
        <taxon>Bacillati</taxon>
        <taxon>Actinomycetota</taxon>
        <taxon>Actinomycetes</taxon>
        <taxon>Bifidobacteriales</taxon>
        <taxon>Bifidobacteriaceae</taxon>
        <taxon>Bifidobacterium</taxon>
    </lineage>
</organism>
<feature type="transmembrane region" description="Helical" evidence="1">
    <location>
        <begin position="6"/>
        <end position="25"/>
    </location>
</feature>
<keyword evidence="1" id="KW-0812">Transmembrane</keyword>
<gene>
    <name evidence="2" type="ORF">BMYO_1225</name>
</gene>
<dbReference type="EMBL" id="MWWW01000013">
    <property type="protein sequence ID" value="OZG59657.1"/>
    <property type="molecule type" value="Genomic_DNA"/>
</dbReference>
<accession>A0A261FKG5</accession>
<evidence type="ECO:0000313" key="3">
    <source>
        <dbReference type="Proteomes" id="UP000216871"/>
    </source>
</evidence>
<reference evidence="2 3" key="1">
    <citation type="journal article" date="2017" name="BMC Genomics">
        <title>Comparative genomic and phylogenomic analyses of the Bifidobacteriaceae family.</title>
        <authorList>
            <person name="Lugli G.A."/>
            <person name="Milani C."/>
            <person name="Turroni F."/>
            <person name="Duranti S."/>
            <person name="Mancabelli L."/>
            <person name="Mangifesta M."/>
            <person name="Ferrario C."/>
            <person name="Modesto M."/>
            <person name="Mattarelli P."/>
            <person name="Jiri K."/>
            <person name="van Sinderen D."/>
            <person name="Ventura M."/>
        </authorList>
    </citation>
    <scope>NUCLEOTIDE SEQUENCE [LARGE SCALE GENOMIC DNA]</scope>
    <source>
        <strain evidence="2 3">DSM 100196</strain>
    </source>
</reference>
<evidence type="ECO:0000313" key="2">
    <source>
        <dbReference type="EMBL" id="OZG59657.1"/>
    </source>
</evidence>
<proteinExistence type="predicted"/>
<comment type="caution">
    <text evidence="2">The sequence shown here is derived from an EMBL/GenBank/DDBJ whole genome shotgun (WGS) entry which is preliminary data.</text>
</comment>
<keyword evidence="1" id="KW-1133">Transmembrane helix</keyword>
<name>A0A261FKG5_9BIFI</name>
<keyword evidence="3" id="KW-1185">Reference proteome</keyword>
<dbReference type="AlphaFoldDB" id="A0A261FKG5"/>
<dbReference type="Proteomes" id="UP000216871">
    <property type="component" value="Unassembled WGS sequence"/>
</dbReference>
<protein>
    <submittedName>
        <fullName evidence="2">Uncharacterized protein</fullName>
    </submittedName>
</protein>